<dbReference type="GO" id="GO:0000150">
    <property type="term" value="F:DNA strand exchange activity"/>
    <property type="evidence" value="ECO:0007669"/>
    <property type="project" value="InterPro"/>
</dbReference>
<dbReference type="GO" id="GO:0003677">
    <property type="term" value="F:DNA binding"/>
    <property type="evidence" value="ECO:0007669"/>
    <property type="project" value="InterPro"/>
</dbReference>
<dbReference type="AlphaFoldDB" id="A0A9D1CW14"/>
<dbReference type="InterPro" id="IPR038109">
    <property type="entry name" value="DNA_bind_recomb_sf"/>
</dbReference>
<dbReference type="Pfam" id="PF07508">
    <property type="entry name" value="Recombinase"/>
    <property type="match status" value="1"/>
</dbReference>
<evidence type="ECO:0000313" key="4">
    <source>
        <dbReference type="EMBL" id="HIQ82148.1"/>
    </source>
</evidence>
<dbReference type="Proteomes" id="UP000824260">
    <property type="component" value="Unassembled WGS sequence"/>
</dbReference>
<accession>A0A9D1CW14</accession>
<feature type="coiled-coil region" evidence="1">
    <location>
        <begin position="389"/>
        <end position="472"/>
    </location>
</feature>
<dbReference type="SUPFAM" id="SSF53041">
    <property type="entry name" value="Resolvase-like"/>
    <property type="match status" value="1"/>
</dbReference>
<dbReference type="EMBL" id="DVFZ01000035">
    <property type="protein sequence ID" value="HIQ82148.1"/>
    <property type="molecule type" value="Genomic_DNA"/>
</dbReference>
<gene>
    <name evidence="4" type="ORF">IAA52_03510</name>
</gene>
<dbReference type="Pfam" id="PF13408">
    <property type="entry name" value="Zn_ribbon_recom"/>
    <property type="match status" value="1"/>
</dbReference>
<dbReference type="PANTHER" id="PTHR30461:SF23">
    <property type="entry name" value="DNA RECOMBINASE-RELATED"/>
    <property type="match status" value="1"/>
</dbReference>
<reference evidence="4" key="1">
    <citation type="submission" date="2020-10" db="EMBL/GenBank/DDBJ databases">
        <authorList>
            <person name="Gilroy R."/>
        </authorList>
    </citation>
    <scope>NUCLEOTIDE SEQUENCE</scope>
    <source>
        <strain evidence="4">ChiSjej6B24-2974</strain>
    </source>
</reference>
<dbReference type="PANTHER" id="PTHR30461">
    <property type="entry name" value="DNA-INVERTASE FROM LAMBDOID PROPHAGE"/>
    <property type="match status" value="1"/>
</dbReference>
<feature type="domain" description="Recombinase" evidence="3">
    <location>
        <begin position="149"/>
        <end position="292"/>
    </location>
</feature>
<feature type="region of interest" description="Disordered" evidence="2">
    <location>
        <begin position="1"/>
        <end position="23"/>
    </location>
</feature>
<protein>
    <submittedName>
        <fullName evidence="4">DUF4368 domain-containing protein</fullName>
    </submittedName>
</protein>
<reference evidence="4" key="2">
    <citation type="journal article" date="2021" name="PeerJ">
        <title>Extensive microbial diversity within the chicken gut microbiome revealed by metagenomics and culture.</title>
        <authorList>
            <person name="Gilroy R."/>
            <person name="Ravi A."/>
            <person name="Getino M."/>
            <person name="Pursley I."/>
            <person name="Horton D.L."/>
            <person name="Alikhan N.F."/>
            <person name="Baker D."/>
            <person name="Gharbi K."/>
            <person name="Hall N."/>
            <person name="Watson M."/>
            <person name="Adriaenssens E.M."/>
            <person name="Foster-Nyarko E."/>
            <person name="Jarju S."/>
            <person name="Secka A."/>
            <person name="Antonio M."/>
            <person name="Oren A."/>
            <person name="Chaudhuri R.R."/>
            <person name="La Ragione R."/>
            <person name="Hildebrand F."/>
            <person name="Pallen M.J."/>
        </authorList>
    </citation>
    <scope>NUCLEOTIDE SEQUENCE</scope>
    <source>
        <strain evidence="4">ChiSjej6B24-2974</strain>
    </source>
</reference>
<evidence type="ECO:0000256" key="1">
    <source>
        <dbReference type="SAM" id="Coils"/>
    </source>
</evidence>
<dbReference type="InterPro" id="IPR050639">
    <property type="entry name" value="SSR_resolvase"/>
</dbReference>
<proteinExistence type="predicted"/>
<keyword evidence="1" id="KW-0175">Coiled coil</keyword>
<organism evidence="4 5">
    <name type="scientific">Candidatus Pullichristensenella stercorigallinarum</name>
    <dbReference type="NCBI Taxonomy" id="2840909"/>
    <lineage>
        <taxon>Bacteria</taxon>
        <taxon>Bacillati</taxon>
        <taxon>Bacillota</taxon>
        <taxon>Clostridia</taxon>
        <taxon>Candidatus Pullichristensenella</taxon>
    </lineage>
</organism>
<dbReference type="InterPro" id="IPR025378">
    <property type="entry name" value="DUF4368"/>
</dbReference>
<dbReference type="Pfam" id="PF00239">
    <property type="entry name" value="Resolvase"/>
    <property type="match status" value="1"/>
</dbReference>
<dbReference type="Pfam" id="PF14287">
    <property type="entry name" value="DUF4368"/>
    <property type="match status" value="1"/>
</dbReference>
<sequence>MQKSPTRPAHAARNVQREQTEQAVSKFSNPAFFVDDGYSGTNYDRPGFQAMLAEIEAGRVAVCITKDLSRLGRNSSLTGLYINFTFSKYNVRYIAVNDLDTIDPNSTDSDIAGIKNWFNEFFAKDTSRKIRAVNKAKGERGVPLTVHVSFGYRKDPKDKTQWIVDEAAAVVVKRIFKLCMEGRGPTQIARLLREERVLNPTAYKRQIGIKTPSPETDDPYHWNTNTVVHILKRREYTGCTVNFKAYTNSIWDRKQRETPPDKRAVFYNTHPAIVGQEVFDKVQEIRQQRHRRTKTGKSSLFSGMVYCADCGVKMRYCTTSYFEKRQDHFVCSNYRSNTGSCSAHFIRAVILEDMVWMHMKAVIPYVVRYEKHFQEVMERRLRLSGEEAIRGHRKRLAQAEKRLTELDKLFIRIYEDNVAGRISNERFFMMSRTYEDEQAQLKVEIQTLQREIEAQERQIENLEQFIQRAHQYEDLDELTPYALRELVKAIYIEAPDKSSGKRRQNIRISYDLVGFIPVEELLKQETA</sequence>
<dbReference type="Gene3D" id="3.90.1750.20">
    <property type="entry name" value="Putative Large Serine Recombinase, Chain B, Domain 2"/>
    <property type="match status" value="1"/>
</dbReference>
<dbReference type="InterPro" id="IPR025827">
    <property type="entry name" value="Zn_ribbon_recom_dom"/>
</dbReference>
<evidence type="ECO:0000259" key="3">
    <source>
        <dbReference type="PROSITE" id="PS51737"/>
    </source>
</evidence>
<dbReference type="InterPro" id="IPR006119">
    <property type="entry name" value="Resolv_N"/>
</dbReference>
<dbReference type="InterPro" id="IPR011109">
    <property type="entry name" value="DNA_bind_recombinase_dom"/>
</dbReference>
<comment type="caution">
    <text evidence="4">The sequence shown here is derived from an EMBL/GenBank/DDBJ whole genome shotgun (WGS) entry which is preliminary data.</text>
</comment>
<dbReference type="SMART" id="SM00857">
    <property type="entry name" value="Resolvase"/>
    <property type="match status" value="1"/>
</dbReference>
<evidence type="ECO:0000256" key="2">
    <source>
        <dbReference type="SAM" id="MobiDB-lite"/>
    </source>
</evidence>
<name>A0A9D1CW14_9FIRM</name>
<evidence type="ECO:0000313" key="5">
    <source>
        <dbReference type="Proteomes" id="UP000824260"/>
    </source>
</evidence>
<dbReference type="Gene3D" id="3.40.50.1390">
    <property type="entry name" value="Resolvase, N-terminal catalytic domain"/>
    <property type="match status" value="1"/>
</dbReference>
<dbReference type="PROSITE" id="PS51737">
    <property type="entry name" value="RECOMBINASE_DNA_BIND"/>
    <property type="match status" value="1"/>
</dbReference>
<dbReference type="InterPro" id="IPR036162">
    <property type="entry name" value="Resolvase-like_N_sf"/>
</dbReference>